<keyword evidence="3" id="KW-1185">Reference proteome</keyword>
<dbReference type="EMBL" id="SEOQ01000690">
    <property type="protein sequence ID" value="TFY58311.1"/>
    <property type="molecule type" value="Genomic_DNA"/>
</dbReference>
<evidence type="ECO:0000313" key="3">
    <source>
        <dbReference type="Proteomes" id="UP000298327"/>
    </source>
</evidence>
<accession>A0A4Y9YA26</accession>
<evidence type="ECO:0000313" key="2">
    <source>
        <dbReference type="EMBL" id="TFY58311.1"/>
    </source>
</evidence>
<proteinExistence type="predicted"/>
<name>A0A4Y9YA26_9AGAM</name>
<dbReference type="Proteomes" id="UP000298327">
    <property type="component" value="Unassembled WGS sequence"/>
</dbReference>
<organism evidence="2 3">
    <name type="scientific">Dentipellis fragilis</name>
    <dbReference type="NCBI Taxonomy" id="205917"/>
    <lineage>
        <taxon>Eukaryota</taxon>
        <taxon>Fungi</taxon>
        <taxon>Dikarya</taxon>
        <taxon>Basidiomycota</taxon>
        <taxon>Agaricomycotina</taxon>
        <taxon>Agaricomycetes</taxon>
        <taxon>Russulales</taxon>
        <taxon>Hericiaceae</taxon>
        <taxon>Dentipellis</taxon>
    </lineage>
</organism>
<comment type="caution">
    <text evidence="2">The sequence shown here is derived from an EMBL/GenBank/DDBJ whole genome shotgun (WGS) entry which is preliminary data.</text>
</comment>
<gene>
    <name evidence="2" type="ORF">EVG20_g8200</name>
</gene>
<evidence type="ECO:0000256" key="1">
    <source>
        <dbReference type="SAM" id="MobiDB-lite"/>
    </source>
</evidence>
<dbReference type="AlphaFoldDB" id="A0A4Y9YA26"/>
<protein>
    <submittedName>
        <fullName evidence="2">Uncharacterized protein</fullName>
    </submittedName>
</protein>
<feature type="compositionally biased region" description="Basic residues" evidence="1">
    <location>
        <begin position="144"/>
        <end position="157"/>
    </location>
</feature>
<reference evidence="2 3" key="1">
    <citation type="submission" date="2019-02" db="EMBL/GenBank/DDBJ databases">
        <title>Genome sequencing of the rare red list fungi Dentipellis fragilis.</title>
        <authorList>
            <person name="Buettner E."/>
            <person name="Kellner H."/>
        </authorList>
    </citation>
    <scope>NUCLEOTIDE SEQUENCE [LARGE SCALE GENOMIC DNA]</scope>
    <source>
        <strain evidence="2 3">DSM 105465</strain>
    </source>
</reference>
<feature type="region of interest" description="Disordered" evidence="1">
    <location>
        <begin position="107"/>
        <end position="157"/>
    </location>
</feature>
<sequence>MYLTEQMSAAAPSSNLPPFVSEGVVTTSYSIDIDAPRESRHAIPDLSVTIAQFCLETRLPVYPGSAFGRFCWTTQHTANGTPSCGCLVIYLPRRKAEAVDRRQVAPRPFSMLPNGLSPTRQSQKDSGSKWGPSTFPPPWMTRPAPRRPRRVSRCVGV</sequence>